<dbReference type="PROSITE" id="PS51832">
    <property type="entry name" value="HD_GYP"/>
    <property type="match status" value="1"/>
</dbReference>
<dbReference type="SMART" id="SM00471">
    <property type="entry name" value="HDc"/>
    <property type="match status" value="1"/>
</dbReference>
<dbReference type="PATRIC" id="fig|1318628.3.peg.2752"/>
<proteinExistence type="predicted"/>
<dbReference type="HOGENOM" id="CLU_000445_92_13_6"/>
<dbReference type="CDD" id="cd00077">
    <property type="entry name" value="HDc"/>
    <property type="match status" value="1"/>
</dbReference>
<dbReference type="Gene3D" id="3.30.450.40">
    <property type="match status" value="1"/>
</dbReference>
<evidence type="ECO:0000313" key="3">
    <source>
        <dbReference type="Proteomes" id="UP000016540"/>
    </source>
</evidence>
<dbReference type="InterPro" id="IPR052020">
    <property type="entry name" value="Cyclic_di-GMP/3'3'-cGAMP_PDE"/>
</dbReference>
<evidence type="ECO:0000313" key="2">
    <source>
        <dbReference type="EMBL" id="EON91518.1"/>
    </source>
</evidence>
<feature type="domain" description="HD-GYP" evidence="1">
    <location>
        <begin position="155"/>
        <end position="321"/>
    </location>
</feature>
<sequence>MITLNQSDSLAEKLVHLHQVVRDLHPQITRVSIALYDKATDKVRTFTYSGKETPLNHYQSTLSGCHSLKELAESRDARLEQDLSVFSNSSHIHAQKIYQAGYRGSYTLPLFFDDELLGFIFFNTEHENAFDPACISQLNLVADLVALLIFNSFSLVRTLLSTVQSALDLTYSRDPETGAHLQRMSRYARIIARHVVSTSATDDQVPEYVYLFAPLHDIGKVAIPDSILFKPGKLTAAEFEVMKTHTSKGKAMAEKLLRNYRMGDIRHTTMLLNIIAHHHEAFDGSGYPDGLAGKAIPLEARIVTVADIFDALTSRRPYKEA</sequence>
<dbReference type="InterPro" id="IPR003607">
    <property type="entry name" value="HD/PDEase_dom"/>
</dbReference>
<dbReference type="PANTHER" id="PTHR45228">
    <property type="entry name" value="CYCLIC DI-GMP PHOSPHODIESTERASE TM_0186-RELATED"/>
    <property type="match status" value="1"/>
</dbReference>
<comment type="caution">
    <text evidence="2">The sequence shown here is derived from an EMBL/GenBank/DDBJ whole genome shotgun (WGS) entry which is preliminary data.</text>
</comment>
<reference evidence="2 3" key="1">
    <citation type="journal article" date="2013" name="Genome Announc.">
        <title>Draft Genome Sequence of the Moderately Halophilic Bacterium Marinobacter lipolyticus Strain SM19.</title>
        <authorList>
            <person name="Papke R.T."/>
            <person name="de la Haba R.R."/>
            <person name="Infante-Dominguez C."/>
            <person name="Perez D."/>
            <person name="Sanchez-Porro C."/>
            <person name="Lapierre P."/>
            <person name="Ventosa A."/>
        </authorList>
    </citation>
    <scope>NUCLEOTIDE SEQUENCE [LARGE SCALE GENOMIC DNA]</scope>
    <source>
        <strain evidence="2 3">SM19</strain>
    </source>
</reference>
<dbReference type="Pfam" id="PF13487">
    <property type="entry name" value="HD_5"/>
    <property type="match status" value="1"/>
</dbReference>
<name>R8AYT9_9GAMM</name>
<gene>
    <name evidence="2" type="ORF">MARLIPOL_13769</name>
</gene>
<dbReference type="SUPFAM" id="SSF109604">
    <property type="entry name" value="HD-domain/PDEase-like"/>
    <property type="match status" value="1"/>
</dbReference>
<dbReference type="AlphaFoldDB" id="R8AYT9"/>
<dbReference type="Proteomes" id="UP000016540">
    <property type="component" value="Unassembled WGS sequence"/>
</dbReference>
<organism evidence="2 3">
    <name type="scientific">Marinobacter lipolyticus SM19</name>
    <dbReference type="NCBI Taxonomy" id="1318628"/>
    <lineage>
        <taxon>Bacteria</taxon>
        <taxon>Pseudomonadati</taxon>
        <taxon>Pseudomonadota</taxon>
        <taxon>Gammaproteobacteria</taxon>
        <taxon>Pseudomonadales</taxon>
        <taxon>Marinobacteraceae</taxon>
        <taxon>Marinobacter</taxon>
    </lineage>
</organism>
<dbReference type="SUPFAM" id="SSF55781">
    <property type="entry name" value="GAF domain-like"/>
    <property type="match status" value="1"/>
</dbReference>
<dbReference type="InterPro" id="IPR037522">
    <property type="entry name" value="HD_GYP_dom"/>
</dbReference>
<dbReference type="Gene3D" id="1.10.3210.10">
    <property type="entry name" value="Hypothetical protein af1432"/>
    <property type="match status" value="1"/>
</dbReference>
<evidence type="ECO:0000259" key="1">
    <source>
        <dbReference type="PROSITE" id="PS51832"/>
    </source>
</evidence>
<protein>
    <submittedName>
        <fullName evidence="2">Metal dependent phosphohydrolase</fullName>
    </submittedName>
</protein>
<dbReference type="InterPro" id="IPR029016">
    <property type="entry name" value="GAF-like_dom_sf"/>
</dbReference>
<dbReference type="EMBL" id="ASAD01000015">
    <property type="protein sequence ID" value="EON91518.1"/>
    <property type="molecule type" value="Genomic_DNA"/>
</dbReference>
<dbReference type="PANTHER" id="PTHR45228:SF1">
    <property type="entry name" value="CYCLIC DI-GMP PHOSPHODIESTERASE TM_0186"/>
    <property type="match status" value="1"/>
</dbReference>
<keyword evidence="3" id="KW-1185">Reference proteome</keyword>
<dbReference type="GO" id="GO:0008081">
    <property type="term" value="F:phosphoric diester hydrolase activity"/>
    <property type="evidence" value="ECO:0007669"/>
    <property type="project" value="UniProtKB-ARBA"/>
</dbReference>
<accession>R8AYT9</accession>
<dbReference type="STRING" id="1318628.MARLIPOL_13769"/>
<keyword evidence="2" id="KW-0378">Hydrolase</keyword>
<dbReference type="eggNOG" id="COG3437">
    <property type="taxonomic scope" value="Bacteria"/>
</dbReference>